<organism evidence="4 5">
    <name type="scientific">Hoylesella timonensis</name>
    <dbReference type="NCBI Taxonomy" id="386414"/>
    <lineage>
        <taxon>Bacteria</taxon>
        <taxon>Pseudomonadati</taxon>
        <taxon>Bacteroidota</taxon>
        <taxon>Bacteroidia</taxon>
        <taxon>Bacteroidales</taxon>
        <taxon>Prevotellaceae</taxon>
        <taxon>Hoylesella</taxon>
    </lineage>
</organism>
<evidence type="ECO:0000313" key="4">
    <source>
        <dbReference type="EMBL" id="PNP96045.1"/>
    </source>
</evidence>
<feature type="domain" description="Glycosyltransferase 2-like" evidence="3">
    <location>
        <begin position="6"/>
        <end position="175"/>
    </location>
</feature>
<gene>
    <name evidence="4" type="ORF">BFS16_03105</name>
</gene>
<evidence type="ECO:0000259" key="3">
    <source>
        <dbReference type="Pfam" id="PF00535"/>
    </source>
</evidence>
<comment type="caution">
    <text evidence="4">The sequence shown here is derived from an EMBL/GenBank/DDBJ whole genome shotgun (WGS) entry which is preliminary data.</text>
</comment>
<dbReference type="Gene3D" id="3.90.550.10">
    <property type="entry name" value="Spore Coat Polysaccharide Biosynthesis Protein SpsA, Chain A"/>
    <property type="match status" value="1"/>
</dbReference>
<dbReference type="PANTHER" id="PTHR22916">
    <property type="entry name" value="GLYCOSYLTRANSFERASE"/>
    <property type="match status" value="1"/>
</dbReference>
<dbReference type="GO" id="GO:0016758">
    <property type="term" value="F:hexosyltransferase activity"/>
    <property type="evidence" value="ECO:0007669"/>
    <property type="project" value="UniProtKB-ARBA"/>
</dbReference>
<dbReference type="SUPFAM" id="SSF53448">
    <property type="entry name" value="Nucleotide-diphospho-sugar transferases"/>
    <property type="match status" value="1"/>
</dbReference>
<dbReference type="Pfam" id="PF00535">
    <property type="entry name" value="Glycos_transf_2"/>
    <property type="match status" value="1"/>
</dbReference>
<evidence type="ECO:0000256" key="2">
    <source>
        <dbReference type="ARBA" id="ARBA00022679"/>
    </source>
</evidence>
<keyword evidence="2 4" id="KW-0808">Transferase</keyword>
<dbReference type="InterPro" id="IPR029044">
    <property type="entry name" value="Nucleotide-diphossugar_trans"/>
</dbReference>
<accession>A0A2K0XND0</accession>
<reference evidence="4 5" key="1">
    <citation type="submission" date="2017-03" db="EMBL/GenBank/DDBJ databases">
        <authorList>
            <person name="Afonso C.L."/>
            <person name="Miller P.J."/>
            <person name="Scott M.A."/>
            <person name="Spackman E."/>
            <person name="Goraichik I."/>
            <person name="Dimitrov K.M."/>
            <person name="Suarez D.L."/>
            <person name="Swayne D.E."/>
        </authorList>
    </citation>
    <scope>NUCLEOTIDE SEQUENCE [LARGE SCALE GENOMIC DNA]</scope>
    <source>
        <strain evidence="4 5">DNF00076</strain>
    </source>
</reference>
<dbReference type="Proteomes" id="UP000236634">
    <property type="component" value="Unassembled WGS sequence"/>
</dbReference>
<proteinExistence type="predicted"/>
<dbReference type="EMBL" id="NBAX01000002">
    <property type="protein sequence ID" value="PNP96045.1"/>
    <property type="molecule type" value="Genomic_DNA"/>
</dbReference>
<name>A0A2K0XND0_9BACT</name>
<dbReference type="RefSeq" id="WP_103002723.1">
    <property type="nucleotide sequence ID" value="NZ_NBAX01000002.1"/>
</dbReference>
<dbReference type="PANTHER" id="PTHR22916:SF51">
    <property type="entry name" value="GLYCOSYLTRANSFERASE EPSH-RELATED"/>
    <property type="match status" value="1"/>
</dbReference>
<dbReference type="InterPro" id="IPR001173">
    <property type="entry name" value="Glyco_trans_2-like"/>
</dbReference>
<dbReference type="CDD" id="cd00761">
    <property type="entry name" value="Glyco_tranf_GTA_type"/>
    <property type="match status" value="1"/>
</dbReference>
<keyword evidence="1" id="KW-0328">Glycosyltransferase</keyword>
<protein>
    <submittedName>
        <fullName evidence="4">Glycosyl transferase family 2</fullName>
    </submittedName>
</protein>
<dbReference type="AlphaFoldDB" id="A0A2K0XND0"/>
<sequence>MEIKVSIVIPVYKVEKYIERCLWSVFNQTYANIECVIVNDCTPDNSFIIAKNIVKSYQGSIDFKFVEHEKNKGLSEARNTGIKMATGYYYFFLDSDDAIPPTSIEKLVETALLNDCPEIVMGVTKGVDANGNNVEVSSAQTKSFHDNASVLKGYVENQWYIIACNKLIRRDIFAEYHTYFMPGITHEDVLWSFEISTYIKALILCNDVTYYYCIGDSNSISRSPWNAKRINDGISILEKKSSYIGKVSDDRLLTQHIKEESINLIYSLFRNDVSSNDMKQYIKRIMKITSNNPTKEKYNVNVPLYRKLVYYFCMVVYS</sequence>
<evidence type="ECO:0000256" key="1">
    <source>
        <dbReference type="ARBA" id="ARBA00022676"/>
    </source>
</evidence>
<evidence type="ECO:0000313" key="5">
    <source>
        <dbReference type="Proteomes" id="UP000236634"/>
    </source>
</evidence>